<keyword evidence="4 5" id="KW-0663">Pyridoxal phosphate</keyword>
<keyword evidence="3" id="KW-0808">Transferase</keyword>
<evidence type="ECO:0000256" key="1">
    <source>
        <dbReference type="ARBA" id="ARBA00001933"/>
    </source>
</evidence>
<dbReference type="AlphaFoldDB" id="A0A9D6V358"/>
<dbReference type="GO" id="GO:0042802">
    <property type="term" value="F:identical protein binding"/>
    <property type="evidence" value="ECO:0007669"/>
    <property type="project" value="TreeGrafter"/>
</dbReference>
<evidence type="ECO:0000256" key="5">
    <source>
        <dbReference type="RuleBase" id="RU003560"/>
    </source>
</evidence>
<dbReference type="SUPFAM" id="SSF53383">
    <property type="entry name" value="PLP-dependent transferases"/>
    <property type="match status" value="1"/>
</dbReference>
<evidence type="ECO:0000313" key="6">
    <source>
        <dbReference type="EMBL" id="MBI5251240.1"/>
    </source>
</evidence>
<comment type="caution">
    <text evidence="6">The sequence shown here is derived from an EMBL/GenBank/DDBJ whole genome shotgun (WGS) entry which is preliminary data.</text>
</comment>
<dbReference type="PANTHER" id="PTHR11986">
    <property type="entry name" value="AMINOTRANSFERASE CLASS III"/>
    <property type="match status" value="1"/>
</dbReference>
<dbReference type="PANTHER" id="PTHR11986:SF79">
    <property type="entry name" value="ACETYLORNITHINE AMINOTRANSFERASE, MITOCHONDRIAL"/>
    <property type="match status" value="1"/>
</dbReference>
<dbReference type="PIRSF" id="PIRSF000521">
    <property type="entry name" value="Transaminase_4ab_Lys_Orn"/>
    <property type="match status" value="1"/>
</dbReference>
<reference evidence="6" key="1">
    <citation type="submission" date="2020-07" db="EMBL/GenBank/DDBJ databases">
        <title>Huge and variable diversity of episymbiotic CPR bacteria and DPANN archaea in groundwater ecosystems.</title>
        <authorList>
            <person name="He C.Y."/>
            <person name="Keren R."/>
            <person name="Whittaker M."/>
            <person name="Farag I.F."/>
            <person name="Doudna J."/>
            <person name="Cate J.H.D."/>
            <person name="Banfield J.F."/>
        </authorList>
    </citation>
    <scope>NUCLEOTIDE SEQUENCE</scope>
    <source>
        <strain evidence="6">NC_groundwater_1664_Pr3_B-0.1um_52_9</strain>
    </source>
</reference>
<dbReference type="InterPro" id="IPR050103">
    <property type="entry name" value="Class-III_PLP-dep_AT"/>
</dbReference>
<dbReference type="GO" id="GO:0008483">
    <property type="term" value="F:transaminase activity"/>
    <property type="evidence" value="ECO:0007669"/>
    <property type="project" value="UniProtKB-KW"/>
</dbReference>
<dbReference type="InterPro" id="IPR015424">
    <property type="entry name" value="PyrdxlP-dep_Trfase"/>
</dbReference>
<dbReference type="EMBL" id="JACRDE010000450">
    <property type="protein sequence ID" value="MBI5251240.1"/>
    <property type="molecule type" value="Genomic_DNA"/>
</dbReference>
<evidence type="ECO:0000256" key="2">
    <source>
        <dbReference type="ARBA" id="ARBA00022576"/>
    </source>
</evidence>
<proteinExistence type="inferred from homology"/>
<comment type="cofactor">
    <cofactor evidence="1">
        <name>pyridoxal 5'-phosphate</name>
        <dbReference type="ChEBI" id="CHEBI:597326"/>
    </cofactor>
</comment>
<organism evidence="6 7">
    <name type="scientific">Desulfomonile tiedjei</name>
    <dbReference type="NCBI Taxonomy" id="2358"/>
    <lineage>
        <taxon>Bacteria</taxon>
        <taxon>Pseudomonadati</taxon>
        <taxon>Thermodesulfobacteriota</taxon>
        <taxon>Desulfomonilia</taxon>
        <taxon>Desulfomonilales</taxon>
        <taxon>Desulfomonilaceae</taxon>
        <taxon>Desulfomonile</taxon>
    </lineage>
</organism>
<gene>
    <name evidence="6" type="ORF">HY912_17265</name>
</gene>
<dbReference type="InterPro" id="IPR015421">
    <property type="entry name" value="PyrdxlP-dep_Trfase_major"/>
</dbReference>
<dbReference type="Gene3D" id="3.40.640.10">
    <property type="entry name" value="Type I PLP-dependent aspartate aminotransferase-like (Major domain)"/>
    <property type="match status" value="1"/>
</dbReference>
<dbReference type="Gene3D" id="3.90.1150.10">
    <property type="entry name" value="Aspartate Aminotransferase, domain 1"/>
    <property type="match status" value="1"/>
</dbReference>
<dbReference type="Proteomes" id="UP000807825">
    <property type="component" value="Unassembled WGS sequence"/>
</dbReference>
<name>A0A9D6V358_9BACT</name>
<evidence type="ECO:0000256" key="3">
    <source>
        <dbReference type="ARBA" id="ARBA00022679"/>
    </source>
</evidence>
<sequence length="465" mass="50728">MKTIARDFASDPRVAEAKTVLLETLAEYQRGITGIRPPLDELRQSYGDMLKEFGEIRGAPLFFAYFGSGIGNGVFVELADGSVKYDFISGIGVHHFGHSRPELVAAGIDAALSNTVMQGNLQQNPESLELSEMLLDAANRKGAALKHCFLSTSGAMANENALKLIFQKKHPANRLLAFEGCFAGRTLALSHVTDKPAYREGLPQTLSVDYVPFFDRTRPQESTRLSVEHLKRHLARYPGKHAAMVFEMVLGEGGFYPGPAEFFRALMQILRDYGIAILIDEIQTFGRTTEIFAFQALGLDEFVDTVTLGKSAQVCATLFRADFNPRPGLLSQTFTASTSAIHAARVILRELTEGGYFGASGKIARLNEHFTTRLKEIEARNPGLIRGPFGTGAMIAFTPFGGNPEKVKRFVHKLFDAGVISFYAGPDLSRVRFLLPVGAVTIDDLDAVAGIVEKTLKAVGDSGTE</sequence>
<comment type="similarity">
    <text evidence="5">Belongs to the class-III pyridoxal-phosphate-dependent aminotransferase family.</text>
</comment>
<dbReference type="InterPro" id="IPR005814">
    <property type="entry name" value="Aminotrans_3"/>
</dbReference>
<evidence type="ECO:0000256" key="4">
    <source>
        <dbReference type="ARBA" id="ARBA00022898"/>
    </source>
</evidence>
<keyword evidence="2 6" id="KW-0032">Aminotransferase</keyword>
<dbReference type="Pfam" id="PF00202">
    <property type="entry name" value="Aminotran_3"/>
    <property type="match status" value="1"/>
</dbReference>
<accession>A0A9D6V358</accession>
<protein>
    <submittedName>
        <fullName evidence="6">Aminotransferase class III-fold pyridoxal phosphate-dependent enzyme</fullName>
    </submittedName>
</protein>
<dbReference type="GO" id="GO:0030170">
    <property type="term" value="F:pyridoxal phosphate binding"/>
    <property type="evidence" value="ECO:0007669"/>
    <property type="project" value="InterPro"/>
</dbReference>
<evidence type="ECO:0000313" key="7">
    <source>
        <dbReference type="Proteomes" id="UP000807825"/>
    </source>
</evidence>
<dbReference type="InterPro" id="IPR015422">
    <property type="entry name" value="PyrdxlP-dep_Trfase_small"/>
</dbReference>